<evidence type="ECO:0000313" key="16">
    <source>
        <dbReference type="EMBL" id="ROU08807.1"/>
    </source>
</evidence>
<comment type="caution">
    <text evidence="16">The sequence shown here is derived from an EMBL/GenBank/DDBJ whole genome shotgun (WGS) entry which is preliminary data.</text>
</comment>
<evidence type="ECO:0000256" key="3">
    <source>
        <dbReference type="ARBA" id="ARBA00008342"/>
    </source>
</evidence>
<feature type="binding site" evidence="13">
    <location>
        <position position="187"/>
    </location>
    <ligand>
        <name>Mg(2+)</name>
        <dbReference type="ChEBI" id="CHEBI:18420"/>
    </ligand>
</feature>
<protein>
    <recommendedName>
        <fullName evidence="5">Enterobactin synthase component D</fullName>
    </recommendedName>
    <alternativeName>
        <fullName evidence="8">4'-phosphopantetheinyl transferase EntD</fullName>
    </alternativeName>
    <alternativeName>
        <fullName evidence="9">Enterochelin synthase D</fullName>
    </alternativeName>
</protein>
<dbReference type="InterPro" id="IPR003542">
    <property type="entry name" value="Enbac_synth_compD-like"/>
</dbReference>
<evidence type="ECO:0000256" key="6">
    <source>
        <dbReference type="ARBA" id="ARBA00022679"/>
    </source>
</evidence>
<keyword evidence="13" id="KW-0460">Magnesium</keyword>
<dbReference type="GO" id="GO:0008897">
    <property type="term" value="F:holo-[acyl-carrier-protein] synthase activity"/>
    <property type="evidence" value="ECO:0007669"/>
    <property type="project" value="InterPro"/>
</dbReference>
<feature type="domain" description="4'-phosphopantetheinyl transferase" evidence="14">
    <location>
        <begin position="181"/>
        <end position="251"/>
    </location>
</feature>
<gene>
    <name evidence="16" type="ORF">D9T17_02740</name>
</gene>
<comment type="similarity">
    <text evidence="3">Belongs to the P-Pant transferase superfamily. EntD family.</text>
</comment>
<comment type="catalytic activity">
    <reaction evidence="11">
        <text>apo-[peptidyl-carrier protein] + CoA = holo-[peptidyl-carrier protein] + adenosine 3',5'-bisphosphate + H(+)</text>
        <dbReference type="Rhea" id="RHEA:46228"/>
        <dbReference type="Rhea" id="RHEA-COMP:11479"/>
        <dbReference type="Rhea" id="RHEA-COMP:11480"/>
        <dbReference type="ChEBI" id="CHEBI:15378"/>
        <dbReference type="ChEBI" id="CHEBI:29999"/>
        <dbReference type="ChEBI" id="CHEBI:57287"/>
        <dbReference type="ChEBI" id="CHEBI:58343"/>
        <dbReference type="ChEBI" id="CHEBI:64479"/>
    </reaction>
</comment>
<dbReference type="EMBL" id="RCTY01000007">
    <property type="protein sequence ID" value="ROU08807.1"/>
    <property type="molecule type" value="Genomic_DNA"/>
</dbReference>
<evidence type="ECO:0000259" key="14">
    <source>
        <dbReference type="Pfam" id="PF01648"/>
    </source>
</evidence>
<feature type="binding site" evidence="12">
    <location>
        <position position="234"/>
    </location>
    <ligand>
        <name>CoA</name>
        <dbReference type="ChEBI" id="CHEBI:57287"/>
    </ligand>
</feature>
<feature type="binding site" evidence="12">
    <location>
        <begin position="163"/>
        <end position="164"/>
    </location>
    <ligand>
        <name>CoA</name>
        <dbReference type="ChEBI" id="CHEBI:57287"/>
    </ligand>
</feature>
<sequence>MVGGLSLEVRSDATGRSETSASARRLSRRRLCDPERLFPLLALMTADAPADARSEPFDSEPPAPGQAFLREAGDIEIEAFGRRFAGHACRFDLGAYRDGLFARYGIELPAQLDRAVPKRRSEFLAGRLCARRALERLGAAPATVAIGRDREPLWPPGAIASITHAGDRALCLAVGEADTLGLGVDIERPLDAARAAEIRGLVVDADEQARIADGFADPAAGLAATFSAKESLYKALFPQVRRLFGFEAMRLVGVGPHRLDFACAEDLAPGVRRGQGFAAHYRFDADGGVLSLVWLPRAA</sequence>
<evidence type="ECO:0000313" key="17">
    <source>
        <dbReference type="Proteomes" id="UP000275910"/>
    </source>
</evidence>
<evidence type="ECO:0000256" key="1">
    <source>
        <dbReference type="ARBA" id="ARBA00003937"/>
    </source>
</evidence>
<dbReference type="GO" id="GO:0005886">
    <property type="term" value="C:plasma membrane"/>
    <property type="evidence" value="ECO:0007669"/>
    <property type="project" value="TreeGrafter"/>
</dbReference>
<dbReference type="GO" id="GO:0009239">
    <property type="term" value="P:enterobactin biosynthetic process"/>
    <property type="evidence" value="ECO:0007669"/>
    <property type="project" value="UniProtKB-UniPathway"/>
</dbReference>
<comment type="catalytic activity">
    <reaction evidence="10">
        <text>apo-[aryl-carrier protein] + CoA = holo-[aryl-carrier protein] + adenosine 3',5'-bisphosphate + H(+)</text>
        <dbReference type="Rhea" id="RHEA:48404"/>
        <dbReference type="Rhea" id="RHEA-COMP:15903"/>
        <dbReference type="Rhea" id="RHEA-COMP:17557"/>
        <dbReference type="ChEBI" id="CHEBI:15378"/>
        <dbReference type="ChEBI" id="CHEBI:29999"/>
        <dbReference type="ChEBI" id="CHEBI:57287"/>
        <dbReference type="ChEBI" id="CHEBI:58343"/>
        <dbReference type="ChEBI" id="CHEBI:64479"/>
    </reaction>
</comment>
<keyword evidence="13" id="KW-0479">Metal-binding</keyword>
<keyword evidence="6 16" id="KW-0808">Transferase</keyword>
<name>A0A3N2RMZ1_LYSEN</name>
<dbReference type="Gene3D" id="3.90.470.20">
    <property type="entry name" value="4'-phosphopantetheinyl transferase domain"/>
    <property type="match status" value="1"/>
</dbReference>
<dbReference type="Proteomes" id="UP000275910">
    <property type="component" value="Unassembled WGS sequence"/>
</dbReference>
<dbReference type="Pfam" id="PF17837">
    <property type="entry name" value="4PPT_N"/>
    <property type="match status" value="1"/>
</dbReference>
<evidence type="ECO:0000256" key="9">
    <source>
        <dbReference type="ARBA" id="ARBA00031996"/>
    </source>
</evidence>
<dbReference type="InterPro" id="IPR008278">
    <property type="entry name" value="4-PPantetheinyl_Trfase_dom"/>
</dbReference>
<keyword evidence="7" id="KW-0259">Enterobactin biosynthesis</keyword>
<dbReference type="InterPro" id="IPR041354">
    <property type="entry name" value="4PPT_N"/>
</dbReference>
<evidence type="ECO:0000256" key="10">
    <source>
        <dbReference type="ARBA" id="ARBA00049176"/>
    </source>
</evidence>
<feature type="binding site" evidence="13">
    <location>
        <position position="185"/>
    </location>
    <ligand>
        <name>Mg(2+)</name>
        <dbReference type="ChEBI" id="CHEBI:18420"/>
    </ligand>
</feature>
<feature type="binding site" evidence="12">
    <location>
        <position position="185"/>
    </location>
    <ligand>
        <name>CoA</name>
        <dbReference type="ChEBI" id="CHEBI:57287"/>
    </ligand>
</feature>
<reference evidence="16 17" key="1">
    <citation type="submission" date="2018-10" db="EMBL/GenBank/DDBJ databases">
        <title>The genome of Lysobacter enzymogenes OH11.</title>
        <authorList>
            <person name="Liu F."/>
            <person name="Zhao Y."/>
            <person name="Qian G."/>
            <person name="Chen Y."/>
            <person name="Xu H."/>
        </authorList>
    </citation>
    <scope>NUCLEOTIDE SEQUENCE [LARGE SCALE GENOMIC DNA]</scope>
    <source>
        <strain evidence="16 17">OH11</strain>
    </source>
</reference>
<evidence type="ECO:0000256" key="12">
    <source>
        <dbReference type="PIRSR" id="PIRSR603542-1"/>
    </source>
</evidence>
<proteinExistence type="inferred from homology"/>
<evidence type="ECO:0000259" key="15">
    <source>
        <dbReference type="Pfam" id="PF17837"/>
    </source>
</evidence>
<dbReference type="InterPro" id="IPR037143">
    <property type="entry name" value="4-PPantetheinyl_Trfase_dom_sf"/>
</dbReference>
<evidence type="ECO:0000256" key="7">
    <source>
        <dbReference type="ARBA" id="ARBA00023191"/>
    </source>
</evidence>
<comment type="cofactor">
    <cofactor evidence="13">
        <name>Mg(2+)</name>
        <dbReference type="ChEBI" id="CHEBI:18420"/>
    </cofactor>
</comment>
<dbReference type="UniPathway" id="UPA00017"/>
<evidence type="ECO:0000256" key="13">
    <source>
        <dbReference type="PIRSR" id="PIRSR603542-2"/>
    </source>
</evidence>
<dbReference type="AlphaFoldDB" id="A0A3N2RMZ1"/>
<evidence type="ECO:0000256" key="8">
    <source>
        <dbReference type="ARBA" id="ARBA00029894"/>
    </source>
</evidence>
<evidence type="ECO:0000256" key="5">
    <source>
        <dbReference type="ARBA" id="ARBA00019087"/>
    </source>
</evidence>
<feature type="binding site" evidence="12">
    <location>
        <position position="119"/>
    </location>
    <ligand>
        <name>CoA</name>
        <dbReference type="ChEBI" id="CHEBI:57287"/>
    </ligand>
</feature>
<evidence type="ECO:0000256" key="4">
    <source>
        <dbReference type="ARBA" id="ARBA00011503"/>
    </source>
</evidence>
<dbReference type="PANTHER" id="PTHR38096">
    <property type="entry name" value="ENTEROBACTIN SYNTHASE COMPONENT D"/>
    <property type="match status" value="1"/>
</dbReference>
<dbReference type="SUPFAM" id="SSF56214">
    <property type="entry name" value="4'-phosphopantetheinyl transferase"/>
    <property type="match status" value="1"/>
</dbReference>
<feature type="binding site" evidence="12">
    <location>
        <position position="127"/>
    </location>
    <ligand>
        <name>CoA</name>
        <dbReference type="ChEBI" id="CHEBI:57287"/>
    </ligand>
</feature>
<comment type="subunit">
    <text evidence="4">EntB, EntD, EntE, and EntF form a multienzyme complex called enterobactin synthase.</text>
</comment>
<dbReference type="Pfam" id="PF01648">
    <property type="entry name" value="ACPS"/>
    <property type="match status" value="1"/>
</dbReference>
<feature type="binding site" evidence="12">
    <location>
        <position position="230"/>
    </location>
    <ligand>
        <name>CoA</name>
        <dbReference type="ChEBI" id="CHEBI:57287"/>
    </ligand>
</feature>
<comment type="pathway">
    <text evidence="2">Siderophore biosynthesis; enterobactin biosynthesis.</text>
</comment>
<organism evidence="16 17">
    <name type="scientific">Lysobacter enzymogenes</name>
    <dbReference type="NCBI Taxonomy" id="69"/>
    <lineage>
        <taxon>Bacteria</taxon>
        <taxon>Pseudomonadati</taxon>
        <taxon>Pseudomonadota</taxon>
        <taxon>Gammaproteobacteria</taxon>
        <taxon>Lysobacterales</taxon>
        <taxon>Lysobacteraceae</taxon>
        <taxon>Lysobacter</taxon>
    </lineage>
</organism>
<evidence type="ECO:0000256" key="11">
    <source>
        <dbReference type="ARBA" id="ARBA00049191"/>
    </source>
</evidence>
<comment type="function">
    <text evidence="1">Involved in the biosynthesis of the siderophore enterobactin (enterochelin), which is a macrocyclic trimeric lactone of N-(2,3-dihydroxybenzoyl)-serine. The serine trilactone serves as a scaffolding for the three catechol functionalities that provide hexadentate coordination for the tightly ligated iron(2+) atoms. Plays an essential role in the assembly of the enterobactin by catalyzing the transfer of the 4'-phosphopantetheine (Ppant) moiety from coenzyme A to the apo-domains of both EntB (ArCP domain) and EntF (PCP domain) to yield their holo-forms which make them competent for the activation of 2,3-dihydroxybenzoate (DHB) and L-serine, respectively.</text>
</comment>
<dbReference type="GO" id="GO:0009366">
    <property type="term" value="C:enterobactin synthetase complex"/>
    <property type="evidence" value="ECO:0007669"/>
    <property type="project" value="InterPro"/>
</dbReference>
<dbReference type="PRINTS" id="PR01399">
    <property type="entry name" value="ENTSNTHTASED"/>
</dbReference>
<accession>A0A3N2RMZ1</accession>
<dbReference type="GO" id="GO:0000287">
    <property type="term" value="F:magnesium ion binding"/>
    <property type="evidence" value="ECO:0007669"/>
    <property type="project" value="InterPro"/>
</dbReference>
<feature type="binding site" evidence="13">
    <location>
        <position position="186"/>
    </location>
    <ligand>
        <name>Mg(2+)</name>
        <dbReference type="ChEBI" id="CHEBI:18420"/>
    </ligand>
</feature>
<evidence type="ECO:0000256" key="2">
    <source>
        <dbReference type="ARBA" id="ARBA00004993"/>
    </source>
</evidence>
<feature type="domain" description="4'-phosphopantetheinyl transferase N-terminal" evidence="15">
    <location>
        <begin position="110"/>
        <end position="173"/>
    </location>
</feature>
<dbReference type="PANTHER" id="PTHR38096:SF1">
    <property type="entry name" value="ENTEROBACTIN SYNTHASE COMPONENT D"/>
    <property type="match status" value="1"/>
</dbReference>